<dbReference type="Pfam" id="PF01619">
    <property type="entry name" value="Pro_dh"/>
    <property type="match status" value="1"/>
</dbReference>
<evidence type="ECO:0000256" key="1">
    <source>
        <dbReference type="ARBA" id="ARBA00004786"/>
    </source>
</evidence>
<dbReference type="Pfam" id="PF00171">
    <property type="entry name" value="Aldedh"/>
    <property type="match status" value="1"/>
</dbReference>
<evidence type="ECO:0000256" key="2">
    <source>
        <dbReference type="ARBA" id="ARBA00023002"/>
    </source>
</evidence>
<dbReference type="InterPro" id="IPR041349">
    <property type="entry name" value="PRODH"/>
</dbReference>
<dbReference type="InterPro" id="IPR016160">
    <property type="entry name" value="Ald_DH_CS_CYS"/>
</dbReference>
<sequence>MPSFNAVEVLSSHFIESDLSTLWSHISPLYMADESTWLKQLLPLATASKDERDKIEQSATELIERVRKDKNAIHMIDALLVEYSLDTKEGILLMCLAEALMRVPDKATADALIKDKLSVADWKSHLQKSDSLFVNASTWGLLLTGKIVNIEKTSKKSPISAINGLVNKLSEPVIRKAMNQAMKIMGHQFVLGRDINEAQKNGSEFTSKGCSYSFDMLGESALTKVDAKKYFDDYMSAIISVGEKTLNKGQKFNAATVSIKLSALHPRYEVANTDRVMTEMFDTVLLLIEKARSLNVGLTIDAEEADRLELSLKLFEKLYRHPSVKGWGKFGIVVQTYSKRALPVLVWLAALSKECGDVIPLRLVKGAYWDTEIKLSQQNGFAAYPVYTRKESTDVSYLACARFLLCAHIEGLIYPQFATHNAHTVAAISAVAEHKSYEFQRLHGMGDALYHHVMELFGSNVRIYAPVGNHKDLLPYLVRRLLENGANSSFVHRLVDAECPIYELTEHPVDTLLKRPTLHNSLIVLPTAIFADRKNSYSINIDIESELHPLEKQIHAFDGQFWEAGPVVAGEHYTEASDDSVVQQCLAPYDRRIRVGSVIFSTPEMIETALDSAEAFYPQWNDTAVEQRAQCLYNLADLLEKNMPELIALCHHEAGKTIHDCIDEVREAVDFCRYYGQQAIYNQSFSEANVSFDNIIQEVSRQGKGVFVCISPWNFPLAIFLGQISAALVTGNTVIAKPAEQTSIIASRAVILMLEAGFPKEAIHLLLGSGAKIGSLLTSDPRVSGVVFTGSTNTAQVINQQLAKREKLPATFVAETGGQNAMIVDSTALPEQVVRDVIRSAFASAGQRCSALRVLFIQSDIAERVIELIKGAMQELRVGLPYLHSTDVGPVIDKTAKDKLAAHILKMKTEHKLIAQVDLEEVCQHGDFIAPTAIEIAHLGLLTEEQFGPILHIIRYEAADLESVIGQINQSGFGLTMGVHSRNETTYTRIANASRVGNCYINRDQVGAVVGVQPFGGQGLSGTGPKAGGPRYLARFTKQVLSSVVMDTDTTDPIDLDTI</sequence>
<proteinExistence type="inferred from homology"/>
<feature type="domain" description="Aldehyde dehydrogenase" evidence="6">
    <location>
        <begin position="583"/>
        <end position="1038"/>
    </location>
</feature>
<comment type="cofactor">
    <cofactor evidence="5">
        <name>FAD</name>
        <dbReference type="ChEBI" id="CHEBI:57692"/>
    </cofactor>
</comment>
<dbReference type="NCBIfam" id="TIGR01238">
    <property type="entry name" value="D1pyr5carbox3"/>
    <property type="match status" value="1"/>
</dbReference>
<keyword evidence="5" id="KW-0804">Transcription</keyword>
<keyword evidence="5" id="KW-0274">FAD</keyword>
<dbReference type="InterPro" id="IPR029041">
    <property type="entry name" value="FAD-linked_oxidoreductase-like"/>
</dbReference>
<dbReference type="PIRSF" id="PIRSF000197">
    <property type="entry name" value="Bifunct_PutA"/>
    <property type="match status" value="1"/>
</dbReference>
<dbReference type="InterPro" id="IPR016162">
    <property type="entry name" value="Ald_DH_N"/>
</dbReference>
<dbReference type="PANTHER" id="PTHR42862:SF1">
    <property type="entry name" value="DELTA-1-PYRROLINE-5-CARBOXYLATE DEHYDROGENASE 2, ISOFORM A-RELATED"/>
    <property type="match status" value="1"/>
</dbReference>
<evidence type="ECO:0000259" key="9">
    <source>
        <dbReference type="Pfam" id="PF18327"/>
    </source>
</evidence>
<keyword evidence="5" id="KW-0678">Repressor</keyword>
<comment type="pathway">
    <text evidence="1 5">Amino-acid degradation; L-proline degradation into L-glutamate; L-glutamate from L-proline: step 2/2.</text>
</comment>
<evidence type="ECO:0000256" key="3">
    <source>
        <dbReference type="ARBA" id="ARBA00023027"/>
    </source>
</evidence>
<dbReference type="GO" id="GO:0003842">
    <property type="term" value="F:L-glutamate gamma-semialdehyde dehydrogenase activity"/>
    <property type="evidence" value="ECO:0007669"/>
    <property type="project" value="UniProtKB-EC"/>
</dbReference>
<dbReference type="Gene3D" id="1.20.5.460">
    <property type="entry name" value="Single helix bin"/>
    <property type="match status" value="1"/>
</dbReference>
<dbReference type="InterPro" id="IPR016161">
    <property type="entry name" value="Ald_DH/histidinol_DH"/>
</dbReference>
<dbReference type="InterPro" id="IPR015590">
    <property type="entry name" value="Aldehyde_DH_dom"/>
</dbReference>
<keyword evidence="11" id="KW-1185">Reference proteome</keyword>
<dbReference type="RefSeq" id="WP_341596585.1">
    <property type="nucleotide sequence ID" value="NZ_JBAKAZ010000007.1"/>
</dbReference>
<dbReference type="GO" id="GO:0004657">
    <property type="term" value="F:proline dehydrogenase activity"/>
    <property type="evidence" value="ECO:0007669"/>
    <property type="project" value="UniProtKB-EC"/>
</dbReference>
<dbReference type="PROSITE" id="PS00070">
    <property type="entry name" value="ALDEHYDE_DEHYDR_CYS"/>
    <property type="match status" value="1"/>
</dbReference>
<feature type="domain" description="Proline utilization A proline dehydrogenase N-terminal" evidence="9">
    <location>
        <begin position="25"/>
        <end position="67"/>
    </location>
</feature>
<dbReference type="InterPro" id="IPR024082">
    <property type="entry name" value="PRODH_PutA_dom_II"/>
</dbReference>
<dbReference type="Gene3D" id="3.40.309.10">
    <property type="entry name" value="Aldehyde Dehydrogenase, Chain A, domain 2"/>
    <property type="match status" value="1"/>
</dbReference>
<evidence type="ECO:0000256" key="4">
    <source>
        <dbReference type="ARBA" id="ARBA00048142"/>
    </source>
</evidence>
<dbReference type="PANTHER" id="PTHR42862">
    <property type="entry name" value="DELTA-1-PYRROLINE-5-CARBOXYLATE DEHYDROGENASE 1, ISOFORM A-RELATED"/>
    <property type="match status" value="1"/>
</dbReference>
<keyword evidence="5" id="KW-0642">Proline metabolism</keyword>
<feature type="domain" description="Proline dehydrogenase" evidence="7">
    <location>
        <begin position="199"/>
        <end position="493"/>
    </location>
</feature>
<dbReference type="InterPro" id="IPR005933">
    <property type="entry name" value="PutA_C"/>
</dbReference>
<dbReference type="Proteomes" id="UP001369082">
    <property type="component" value="Unassembled WGS sequence"/>
</dbReference>
<keyword evidence="2 5" id="KW-0560">Oxidoreductase</keyword>
<comment type="catalytic activity">
    <reaction evidence="4 5">
        <text>L-glutamate 5-semialdehyde + NAD(+) + H2O = L-glutamate + NADH + 2 H(+)</text>
        <dbReference type="Rhea" id="RHEA:30235"/>
        <dbReference type="ChEBI" id="CHEBI:15377"/>
        <dbReference type="ChEBI" id="CHEBI:15378"/>
        <dbReference type="ChEBI" id="CHEBI:29985"/>
        <dbReference type="ChEBI" id="CHEBI:57540"/>
        <dbReference type="ChEBI" id="CHEBI:57945"/>
        <dbReference type="ChEBI" id="CHEBI:58066"/>
        <dbReference type="EC" id="1.2.1.88"/>
    </reaction>
</comment>
<dbReference type="EMBL" id="JBAKAZ010000007">
    <property type="protein sequence ID" value="MEL0628574.1"/>
    <property type="molecule type" value="Genomic_DNA"/>
</dbReference>
<keyword evidence="5" id="KW-0285">Flavoprotein</keyword>
<evidence type="ECO:0000259" key="8">
    <source>
        <dbReference type="Pfam" id="PF14850"/>
    </source>
</evidence>
<evidence type="ECO:0000313" key="10">
    <source>
        <dbReference type="EMBL" id="MEL0628574.1"/>
    </source>
</evidence>
<dbReference type="Gene3D" id="3.40.605.10">
    <property type="entry name" value="Aldehyde Dehydrogenase, Chain A, domain 1"/>
    <property type="match status" value="1"/>
</dbReference>
<comment type="similarity">
    <text evidence="5">In the C-terminal section; belongs to the aldehyde dehydrogenase family.</text>
</comment>
<keyword evidence="5" id="KW-0805">Transcription regulation</keyword>
<evidence type="ECO:0000259" key="6">
    <source>
        <dbReference type="Pfam" id="PF00171"/>
    </source>
</evidence>
<keyword evidence="3 5" id="KW-0520">NAD</keyword>
<comment type="pathway">
    <text evidence="5">Amino-acid degradation; L-proline degradation into L-glutamate; L-glutamate from L-proline: step 1/2.</text>
</comment>
<organism evidence="10 11">
    <name type="scientific">Psychromonas aquatilis</name>
    <dbReference type="NCBI Taxonomy" id="2005072"/>
    <lineage>
        <taxon>Bacteria</taxon>
        <taxon>Pseudomonadati</taxon>
        <taxon>Pseudomonadota</taxon>
        <taxon>Gammaproteobacteria</taxon>
        <taxon>Alteromonadales</taxon>
        <taxon>Psychromonadaceae</taxon>
        <taxon>Psychromonas</taxon>
    </lineage>
</organism>
<keyword evidence="5" id="KW-0238">DNA-binding</keyword>
<dbReference type="InterPro" id="IPR016163">
    <property type="entry name" value="Ald_DH_C"/>
</dbReference>
<comment type="catalytic activity">
    <reaction evidence="5">
        <text>L-proline + a quinone = (S)-1-pyrroline-5-carboxylate + a quinol + H(+)</text>
        <dbReference type="Rhea" id="RHEA:23784"/>
        <dbReference type="ChEBI" id="CHEBI:15378"/>
        <dbReference type="ChEBI" id="CHEBI:17388"/>
        <dbReference type="ChEBI" id="CHEBI:24646"/>
        <dbReference type="ChEBI" id="CHEBI:60039"/>
        <dbReference type="ChEBI" id="CHEBI:132124"/>
        <dbReference type="EC" id="1.5.5.2"/>
    </reaction>
</comment>
<dbReference type="SUPFAM" id="SSF51730">
    <property type="entry name" value="FAD-linked oxidoreductase"/>
    <property type="match status" value="1"/>
</dbReference>
<dbReference type="CDD" id="cd07125">
    <property type="entry name" value="ALDH_PutA-P5CDH"/>
    <property type="match status" value="1"/>
</dbReference>
<dbReference type="SUPFAM" id="SSF81935">
    <property type="entry name" value="N-terminal domain of bifunctional PutA protein"/>
    <property type="match status" value="1"/>
</dbReference>
<comment type="similarity">
    <text evidence="5">In the N-terminal section; belongs to the proline dehydrogenase family.</text>
</comment>
<dbReference type="InterPro" id="IPR050485">
    <property type="entry name" value="Proline_metab_enzyme"/>
</dbReference>
<name>A0ABU9GMU3_9GAMM</name>
<dbReference type="EC" id="1.2.1.88" evidence="5"/>
<evidence type="ECO:0000256" key="5">
    <source>
        <dbReference type="PIRNR" id="PIRNR000197"/>
    </source>
</evidence>
<dbReference type="InterPro" id="IPR024089">
    <property type="entry name" value="PRODH_PutA_dom_I/II"/>
</dbReference>
<feature type="domain" description="Proline dehydrogenase PutA" evidence="8">
    <location>
        <begin position="75"/>
        <end position="189"/>
    </location>
</feature>
<comment type="function">
    <text evidence="5">Oxidizes proline to glutamate for use as a carbon and nitrogen source.</text>
</comment>
<dbReference type="Pfam" id="PF18327">
    <property type="entry name" value="PRODH"/>
    <property type="match status" value="1"/>
</dbReference>
<dbReference type="InterPro" id="IPR002872">
    <property type="entry name" value="Proline_DH_dom"/>
</dbReference>
<dbReference type="Pfam" id="PF14850">
    <property type="entry name" value="Pro_dh-DNA_bdg"/>
    <property type="match status" value="1"/>
</dbReference>
<evidence type="ECO:0000313" key="11">
    <source>
        <dbReference type="Proteomes" id="UP001369082"/>
    </source>
</evidence>
<evidence type="ECO:0000259" key="7">
    <source>
        <dbReference type="Pfam" id="PF01619"/>
    </source>
</evidence>
<reference evidence="10 11" key="1">
    <citation type="submission" date="2024-02" db="EMBL/GenBank/DDBJ databases">
        <title>Bacteria isolated from the canopy kelp, Nereocystis luetkeana.</title>
        <authorList>
            <person name="Pfister C.A."/>
            <person name="Younker I.T."/>
            <person name="Light S.H."/>
        </authorList>
    </citation>
    <scope>NUCLEOTIDE SEQUENCE [LARGE SCALE GENOMIC DNA]</scope>
    <source>
        <strain evidence="10 11">TI.1.05</strain>
    </source>
</reference>
<accession>A0ABU9GMU3</accession>
<dbReference type="InterPro" id="IPR025703">
    <property type="entry name" value="Bifunct_PutA"/>
</dbReference>
<protein>
    <recommendedName>
        <fullName evidence="5">Bifunctional protein PutA</fullName>
    </recommendedName>
    <domain>
        <recommendedName>
            <fullName evidence="5">Proline dehydrogenase</fullName>
            <ecNumber evidence="5">1.5.5.2</ecNumber>
        </recommendedName>
        <alternativeName>
            <fullName evidence="5">Proline oxidase</fullName>
        </alternativeName>
    </domain>
    <domain>
        <recommendedName>
            <fullName evidence="5">Delta-1-pyrroline-5-carboxylate dehydrogenase</fullName>
            <shortName evidence="5">P5C dehydrogenase</shortName>
            <ecNumber evidence="5">1.2.1.88</ecNumber>
        </recommendedName>
        <alternativeName>
            <fullName evidence="5">L-glutamate gamma-semialdehyde dehydrogenase</fullName>
        </alternativeName>
    </domain>
</protein>
<dbReference type="NCBIfam" id="NF008869">
    <property type="entry name" value="PRK11904.1"/>
    <property type="match status" value="1"/>
</dbReference>
<dbReference type="EC" id="1.5.5.2" evidence="5"/>
<dbReference type="SUPFAM" id="SSF53720">
    <property type="entry name" value="ALDH-like"/>
    <property type="match status" value="1"/>
</dbReference>
<dbReference type="Gene3D" id="3.20.20.220">
    <property type="match status" value="1"/>
</dbReference>
<gene>
    <name evidence="10" type="primary">putA</name>
    <name evidence="10" type="ORF">V6256_03045</name>
</gene>
<comment type="caution">
    <text evidence="10">The sequence shown here is derived from an EMBL/GenBank/DDBJ whole genome shotgun (WGS) entry which is preliminary data.</text>
</comment>